<dbReference type="InterPro" id="IPR050367">
    <property type="entry name" value="APC_superfamily"/>
</dbReference>
<dbReference type="Pfam" id="PF13520">
    <property type="entry name" value="AA_permease_2"/>
    <property type="match status" value="1"/>
</dbReference>
<gene>
    <name evidence="10" type="ORF">TS85_03540</name>
</gene>
<feature type="transmembrane region" description="Helical" evidence="9">
    <location>
        <begin position="321"/>
        <end position="339"/>
    </location>
</feature>
<reference evidence="10 11" key="2">
    <citation type="submission" date="2015-02" db="EMBL/GenBank/DDBJ databases">
        <title>The complete genome of Sphingomonas hengshuiensis sp. WHSC-8 isolated from soil of Hengshui Lake.</title>
        <authorList>
            <person name="Wei S."/>
            <person name="Guo J."/>
            <person name="Su C."/>
            <person name="Wu R."/>
            <person name="Zhang Z."/>
            <person name="Liang K."/>
            <person name="Li H."/>
            <person name="Wang T."/>
            <person name="Liu H."/>
            <person name="Zhang C."/>
            <person name="Li Z."/>
            <person name="Wang Q."/>
            <person name="Meng J."/>
        </authorList>
    </citation>
    <scope>NUCLEOTIDE SEQUENCE [LARGE SCALE GENOMIC DNA]</scope>
    <source>
        <strain evidence="10 11">WHSC-8</strain>
    </source>
</reference>
<keyword evidence="5 9" id="KW-0812">Transmembrane</keyword>
<dbReference type="PIRSF" id="PIRSF006060">
    <property type="entry name" value="AA_transporter"/>
    <property type="match status" value="1"/>
</dbReference>
<dbReference type="Proteomes" id="UP000032300">
    <property type="component" value="Chromosome"/>
</dbReference>
<dbReference type="PANTHER" id="PTHR42770">
    <property type="entry name" value="AMINO ACID TRANSPORTER-RELATED"/>
    <property type="match status" value="1"/>
</dbReference>
<dbReference type="KEGG" id="sphi:TS85_03540"/>
<accession>A0A7U4J6N0</accession>
<evidence type="ECO:0000256" key="9">
    <source>
        <dbReference type="SAM" id="Phobius"/>
    </source>
</evidence>
<name>A0A7U4J6N0_9SPHN</name>
<feature type="transmembrane region" description="Helical" evidence="9">
    <location>
        <begin position="231"/>
        <end position="253"/>
    </location>
</feature>
<dbReference type="GO" id="GO:0022857">
    <property type="term" value="F:transmembrane transporter activity"/>
    <property type="evidence" value="ECO:0007669"/>
    <property type="project" value="InterPro"/>
</dbReference>
<feature type="transmembrane region" description="Helical" evidence="9">
    <location>
        <begin position="41"/>
        <end position="59"/>
    </location>
</feature>
<evidence type="ECO:0000256" key="8">
    <source>
        <dbReference type="ARBA" id="ARBA00045636"/>
    </source>
</evidence>
<dbReference type="Gene3D" id="1.20.1740.10">
    <property type="entry name" value="Amino acid/polyamine transporter I"/>
    <property type="match status" value="1"/>
</dbReference>
<feature type="transmembrane region" description="Helical" evidence="9">
    <location>
        <begin position="273"/>
        <end position="295"/>
    </location>
</feature>
<dbReference type="GO" id="GO:0005886">
    <property type="term" value="C:plasma membrane"/>
    <property type="evidence" value="ECO:0007669"/>
    <property type="project" value="UniProtKB-SubCell"/>
</dbReference>
<evidence type="ECO:0000313" key="10">
    <source>
        <dbReference type="EMBL" id="AJP71092.1"/>
    </source>
</evidence>
<evidence type="ECO:0000256" key="7">
    <source>
        <dbReference type="ARBA" id="ARBA00023136"/>
    </source>
</evidence>
<evidence type="ECO:0000256" key="1">
    <source>
        <dbReference type="ARBA" id="ARBA00004651"/>
    </source>
</evidence>
<protein>
    <recommendedName>
        <fullName evidence="3">Arginine/agmatine antiporter</fullName>
    </recommendedName>
</protein>
<evidence type="ECO:0000256" key="6">
    <source>
        <dbReference type="ARBA" id="ARBA00022989"/>
    </source>
</evidence>
<dbReference type="RefSeq" id="WP_044330448.1">
    <property type="nucleotide sequence ID" value="NZ_CP010836.1"/>
</dbReference>
<dbReference type="EMBL" id="CP010836">
    <property type="protein sequence ID" value="AJP71092.1"/>
    <property type="molecule type" value="Genomic_DNA"/>
</dbReference>
<feature type="transmembrane region" description="Helical" evidence="9">
    <location>
        <begin position="399"/>
        <end position="416"/>
    </location>
</feature>
<comment type="similarity">
    <text evidence="2">Belongs to the amino acid-polyamine-organocation (APC) superfamily. Basic amino acid/polyamine antiporter (APA) (TC 2.A.3.2) family.</text>
</comment>
<evidence type="ECO:0000256" key="2">
    <source>
        <dbReference type="ARBA" id="ARBA00008220"/>
    </source>
</evidence>
<dbReference type="PANTHER" id="PTHR42770:SF18">
    <property type="entry name" value="ARGININE_AGMATINE ANTIPORTER"/>
    <property type="match status" value="1"/>
</dbReference>
<evidence type="ECO:0000256" key="5">
    <source>
        <dbReference type="ARBA" id="ARBA00022692"/>
    </source>
</evidence>
<keyword evidence="7 9" id="KW-0472">Membrane</keyword>
<feature type="transmembrane region" description="Helical" evidence="9">
    <location>
        <begin position="7"/>
        <end position="29"/>
    </location>
</feature>
<evidence type="ECO:0000313" key="11">
    <source>
        <dbReference type="Proteomes" id="UP000032300"/>
    </source>
</evidence>
<organism evidence="10 11">
    <name type="scientific">Sphingomonas hengshuiensis</name>
    <dbReference type="NCBI Taxonomy" id="1609977"/>
    <lineage>
        <taxon>Bacteria</taxon>
        <taxon>Pseudomonadati</taxon>
        <taxon>Pseudomonadota</taxon>
        <taxon>Alphaproteobacteria</taxon>
        <taxon>Sphingomonadales</taxon>
        <taxon>Sphingomonadaceae</taxon>
        <taxon>Sphingomonas</taxon>
    </lineage>
</organism>
<feature type="transmembrane region" description="Helical" evidence="9">
    <location>
        <begin position="71"/>
        <end position="92"/>
    </location>
</feature>
<feature type="transmembrane region" description="Helical" evidence="9">
    <location>
        <begin position="192"/>
        <end position="211"/>
    </location>
</feature>
<dbReference type="AlphaFoldDB" id="A0A7U4J6N0"/>
<keyword evidence="6 9" id="KW-1133">Transmembrane helix</keyword>
<keyword evidence="4" id="KW-1003">Cell membrane</keyword>
<reference evidence="10 11" key="1">
    <citation type="journal article" date="2015" name="Int. J. Syst. Evol. Microbiol.">
        <title>Sphingomonas hengshuiensis sp. nov., isolated from lake wetland.</title>
        <authorList>
            <person name="Wei S."/>
            <person name="Wang T."/>
            <person name="Liu H."/>
            <person name="Zhang C."/>
            <person name="Guo J."/>
            <person name="Wang Q."/>
            <person name="Liang K."/>
            <person name="Zhang Z."/>
        </authorList>
    </citation>
    <scope>NUCLEOTIDE SEQUENCE [LARGE SCALE GENOMIC DNA]</scope>
    <source>
        <strain evidence="10 11">WHSC-8</strain>
    </source>
</reference>
<keyword evidence="11" id="KW-1185">Reference proteome</keyword>
<comment type="subcellular location">
    <subcellularLocation>
        <location evidence="1">Cell membrane</location>
        <topology evidence="1">Multi-pass membrane protein</topology>
    </subcellularLocation>
</comment>
<comment type="function">
    <text evidence="8">Major component of the acid-resistance (AR) system allowing enteric pathogens to survive the acidic environment in the stomach. Exchanges extracellular arginine for its intracellular decarboxylation product agmatine (Agm) thereby expelling intracellular protons. Probably undergoes several conformational states in order to translocate the substrate across the membrane; keeps the substrate accessible to only 1 side of the membrane at a time by opening and closing 3 membrane-internal gates.</text>
</comment>
<proteinExistence type="inferred from homology"/>
<feature type="transmembrane region" description="Helical" evidence="9">
    <location>
        <begin position="158"/>
        <end position="180"/>
    </location>
</feature>
<evidence type="ECO:0000256" key="3">
    <source>
        <dbReference type="ARBA" id="ARBA00021069"/>
    </source>
</evidence>
<sequence>MDETKRPFGFWMATALVVGGMIGSGIFVMPGQLAPFGWTGVAAWIAAIGGAAIIALVLVRLAAAMPEATGAVAICAAALGPFPGLLVGWSYWVSVWSANAIIALTAVRYLAVFWPPLAATPVAQAVSAVALIWLITLLNLRGARAAGRFQVLTTVLKLAPLVAVVLMLAAFVLGGGHQFANHPQPPFALGQLTPALTLAFFALVGFEGASIAAERIRDPARNVVRATMTGLILTGALYLIVSTGIVLAMPGGALAASTAPVALFVQTYLGEGAGLAVAGFAAIATIGCLNGWVLLQGEVPLGMARAGVLPRWIGRTSRRDVPVAALLAASVIASILVLSNTARTTAGLVDFMLRLTAAASLWLYIGACVSALVMGIARPLALAGIAFSLWAMWGSGVEAGGLSLVLMLTAIPLYLLRGAARAVPAV</sequence>
<dbReference type="InterPro" id="IPR002293">
    <property type="entry name" value="AA/rel_permease1"/>
</dbReference>
<feature type="transmembrane region" description="Helical" evidence="9">
    <location>
        <begin position="112"/>
        <end position="138"/>
    </location>
</feature>
<evidence type="ECO:0000256" key="4">
    <source>
        <dbReference type="ARBA" id="ARBA00022475"/>
    </source>
</evidence>